<dbReference type="GO" id="GO:0016832">
    <property type="term" value="F:aldehyde-lyase activity"/>
    <property type="evidence" value="ECO:0007669"/>
    <property type="project" value="TreeGrafter"/>
</dbReference>
<dbReference type="SUPFAM" id="SSF51621">
    <property type="entry name" value="Phosphoenolpyruvate/pyruvate domain"/>
    <property type="match status" value="1"/>
</dbReference>
<feature type="domain" description="HpcH/HpaI aldolase/citrate lyase" evidence="4">
    <location>
        <begin position="22"/>
        <end position="244"/>
    </location>
</feature>
<evidence type="ECO:0000313" key="5">
    <source>
        <dbReference type="EMBL" id="CAB4866834.1"/>
    </source>
</evidence>
<dbReference type="InterPro" id="IPR005000">
    <property type="entry name" value="Aldolase/citrate-lyase_domain"/>
</dbReference>
<dbReference type="InterPro" id="IPR015813">
    <property type="entry name" value="Pyrv/PenolPyrv_kinase-like_dom"/>
</dbReference>
<evidence type="ECO:0000256" key="3">
    <source>
        <dbReference type="ARBA" id="ARBA00023239"/>
    </source>
</evidence>
<gene>
    <name evidence="5" type="ORF">UFOPK3423_00526</name>
</gene>
<evidence type="ECO:0000256" key="2">
    <source>
        <dbReference type="ARBA" id="ARBA00022723"/>
    </source>
</evidence>
<organism evidence="5">
    <name type="scientific">freshwater metagenome</name>
    <dbReference type="NCBI Taxonomy" id="449393"/>
    <lineage>
        <taxon>unclassified sequences</taxon>
        <taxon>metagenomes</taxon>
        <taxon>ecological metagenomes</taxon>
    </lineage>
</organism>
<dbReference type="AlphaFoldDB" id="A0A6J7DD30"/>
<evidence type="ECO:0000259" key="4">
    <source>
        <dbReference type="Pfam" id="PF03328"/>
    </source>
</evidence>
<proteinExistence type="inferred from homology"/>
<comment type="similarity">
    <text evidence="1">Belongs to the HpcH/HpaI aldolase family.</text>
</comment>
<name>A0A6J7DD30_9ZZZZ</name>
<sequence length="272" mass="29117">MHHDALKVRELWSAGRVSHGPFVQMNAPGEVEIFAHAGHTHVVIDLEHGAINLETAENMMRAAHATGIVPFARVLANQPELITQALNIGAAGILVPHVDSAEEARAAVSAMRFGPEGTRGVCPFVRSASYAADNGPAYYSGANSAVIAGVLLEGREAYDELDDFLAIDDLDLLLVAPYDLSQSLGVTGDVYHEKVVAMVRMVCDRAGEAGKNVGIFAEDAERAADWVVHGARFVCTDVDSQILLRAAREQVDGFARALAARTDRTTDEEKAC</sequence>
<dbReference type="PANTHER" id="PTHR30502">
    <property type="entry name" value="2-KETO-3-DEOXY-L-RHAMNONATE ALDOLASE"/>
    <property type="match status" value="1"/>
</dbReference>
<keyword evidence="2" id="KW-0479">Metal-binding</keyword>
<reference evidence="5" key="1">
    <citation type="submission" date="2020-05" db="EMBL/GenBank/DDBJ databases">
        <authorList>
            <person name="Chiriac C."/>
            <person name="Salcher M."/>
            <person name="Ghai R."/>
            <person name="Kavagutti S V."/>
        </authorList>
    </citation>
    <scope>NUCLEOTIDE SEQUENCE</scope>
</reference>
<evidence type="ECO:0000256" key="1">
    <source>
        <dbReference type="ARBA" id="ARBA00005568"/>
    </source>
</evidence>
<dbReference type="InterPro" id="IPR050251">
    <property type="entry name" value="HpcH-HpaI_aldolase"/>
</dbReference>
<protein>
    <submittedName>
        <fullName evidence="5">Unannotated protein</fullName>
    </submittedName>
</protein>
<dbReference type="InterPro" id="IPR040442">
    <property type="entry name" value="Pyrv_kinase-like_dom_sf"/>
</dbReference>
<dbReference type="Gene3D" id="3.20.20.60">
    <property type="entry name" value="Phosphoenolpyruvate-binding domains"/>
    <property type="match status" value="1"/>
</dbReference>
<dbReference type="Pfam" id="PF03328">
    <property type="entry name" value="HpcH_HpaI"/>
    <property type="match status" value="1"/>
</dbReference>
<dbReference type="EMBL" id="CAFBLQ010000041">
    <property type="protein sequence ID" value="CAB4866834.1"/>
    <property type="molecule type" value="Genomic_DNA"/>
</dbReference>
<dbReference type="GO" id="GO:0005737">
    <property type="term" value="C:cytoplasm"/>
    <property type="evidence" value="ECO:0007669"/>
    <property type="project" value="TreeGrafter"/>
</dbReference>
<dbReference type="GO" id="GO:0046872">
    <property type="term" value="F:metal ion binding"/>
    <property type="evidence" value="ECO:0007669"/>
    <property type="project" value="UniProtKB-KW"/>
</dbReference>
<dbReference type="PANTHER" id="PTHR30502:SF0">
    <property type="entry name" value="PHOSPHOENOLPYRUVATE CARBOXYLASE FAMILY PROTEIN"/>
    <property type="match status" value="1"/>
</dbReference>
<accession>A0A6J7DD30</accession>
<keyword evidence="3" id="KW-0456">Lyase</keyword>